<dbReference type="PANTHER" id="PTHR43546">
    <property type="entry name" value="UPF0173 METAL-DEPENDENT HYDROLASE MJ1163-RELATED"/>
    <property type="match status" value="1"/>
</dbReference>
<gene>
    <name evidence="1" type="ORF">DHM44_06320</name>
</gene>
<organism evidence="1 2">
    <name type="scientific">Flexistipes sinusarabici</name>
    <dbReference type="NCBI Taxonomy" id="2352"/>
    <lineage>
        <taxon>Bacteria</taxon>
        <taxon>Pseudomonadati</taxon>
        <taxon>Deferribacterota</taxon>
        <taxon>Deferribacteres</taxon>
        <taxon>Deferribacterales</taxon>
        <taxon>Flexistipitaceae</taxon>
        <taxon>Flexistipes</taxon>
    </lineage>
</organism>
<dbReference type="AlphaFoldDB" id="A0A3D5QBQ9"/>
<dbReference type="SUPFAM" id="SSF56281">
    <property type="entry name" value="Metallo-hydrolase/oxidoreductase"/>
    <property type="match status" value="1"/>
</dbReference>
<accession>A0A3D5QBQ9</accession>
<evidence type="ECO:0000313" key="1">
    <source>
        <dbReference type="EMBL" id="HCW93277.1"/>
    </source>
</evidence>
<protein>
    <submittedName>
        <fullName evidence="1">Zn-dependent hydrolase</fullName>
    </submittedName>
</protein>
<dbReference type="RefSeq" id="WP_013885249.1">
    <property type="nucleotide sequence ID" value="NZ_JAAZVV010000008.1"/>
</dbReference>
<dbReference type="OMA" id="HHYDSDA"/>
<reference evidence="1 2" key="1">
    <citation type="journal article" date="2018" name="Nat. Biotechnol.">
        <title>A standardized bacterial taxonomy based on genome phylogeny substantially revises the tree of life.</title>
        <authorList>
            <person name="Parks D.H."/>
            <person name="Chuvochina M."/>
            <person name="Waite D.W."/>
            <person name="Rinke C."/>
            <person name="Skarshewski A."/>
            <person name="Chaumeil P.A."/>
            <person name="Hugenholtz P."/>
        </authorList>
    </citation>
    <scope>NUCLEOTIDE SEQUENCE [LARGE SCALE GENOMIC DNA]</scope>
    <source>
        <strain evidence="1">UBA8672</strain>
    </source>
</reference>
<dbReference type="Pfam" id="PF13483">
    <property type="entry name" value="Lactamase_B_3"/>
    <property type="match status" value="1"/>
</dbReference>
<dbReference type="Gene3D" id="3.60.15.10">
    <property type="entry name" value="Ribonuclease Z/Hydroxyacylglutathione hydrolase-like"/>
    <property type="match status" value="1"/>
</dbReference>
<dbReference type="GO" id="GO:0016787">
    <property type="term" value="F:hydrolase activity"/>
    <property type="evidence" value="ECO:0007669"/>
    <property type="project" value="UniProtKB-KW"/>
</dbReference>
<proteinExistence type="predicted"/>
<evidence type="ECO:0000313" key="2">
    <source>
        <dbReference type="Proteomes" id="UP000262325"/>
    </source>
</evidence>
<dbReference type="Proteomes" id="UP000262325">
    <property type="component" value="Unassembled WGS sequence"/>
</dbReference>
<sequence>MTVENIIWHGHDTFEIRGKNVNIFTDPFQLTAKSKADIILVTHSHHDHCSPDDIAKLLKNDTEIAASQDCKSKINGSVTAMKPGDSVEIKGINIEAVHAYNIGKDFHPKENNWLGFIFDLDGTKYYLAGDTDFIPEMKNLDDIDIAFIPVSGTYVMTAEEAVEAALAINPKLAIPMHYGAIVGSESDASLFKDKLEGKIPVKILDKI</sequence>
<dbReference type="InterPro" id="IPR036866">
    <property type="entry name" value="RibonucZ/Hydroxyglut_hydro"/>
</dbReference>
<dbReference type="EMBL" id="DPPF01000124">
    <property type="protein sequence ID" value="HCW93277.1"/>
    <property type="molecule type" value="Genomic_DNA"/>
</dbReference>
<dbReference type="InterPro" id="IPR050114">
    <property type="entry name" value="UPF0173_UPF0282_UlaG_hydrolase"/>
</dbReference>
<comment type="caution">
    <text evidence="1">The sequence shown here is derived from an EMBL/GenBank/DDBJ whole genome shotgun (WGS) entry which is preliminary data.</text>
</comment>
<dbReference type="PANTHER" id="PTHR43546:SF8">
    <property type="entry name" value="METALLO-BETA-LACTAMASE DOMAIN-CONTAINING PROTEIN"/>
    <property type="match status" value="1"/>
</dbReference>
<keyword evidence="1" id="KW-0378">Hydrolase</keyword>
<name>A0A3D5QBQ9_FLESI</name>